<evidence type="ECO:0000256" key="13">
    <source>
        <dbReference type="ARBA" id="ARBA00031609"/>
    </source>
</evidence>
<evidence type="ECO:0000256" key="8">
    <source>
        <dbReference type="ARBA" id="ARBA00022946"/>
    </source>
</evidence>
<protein>
    <recommendedName>
        <fullName evidence="2">Dimethyladenosine transferase 2, mitochondrial</fullName>
    </recommendedName>
    <alternativeName>
        <fullName evidence="12">Mitochondrial 12S rRNA dimethylase 2</fullName>
    </alternativeName>
    <alternativeName>
        <fullName evidence="13">Mitochondrial transcription factor B2</fullName>
    </alternativeName>
    <alternativeName>
        <fullName evidence="14">S-adenosylmethionine-6-N', N'-adenosyl(rRNA) dimethyltransferase 2</fullName>
    </alternativeName>
</protein>
<dbReference type="GO" id="GO:0000179">
    <property type="term" value="F:rRNA (adenine-N6,N6-)-dimethyltransferase activity"/>
    <property type="evidence" value="ECO:0007669"/>
    <property type="project" value="TreeGrafter"/>
</dbReference>
<evidence type="ECO:0000256" key="11">
    <source>
        <dbReference type="ARBA" id="ARBA00023163"/>
    </source>
</evidence>
<dbReference type="GO" id="GO:0034246">
    <property type="term" value="F:mitochondrial transcription factor activity"/>
    <property type="evidence" value="ECO:0007669"/>
    <property type="project" value="TreeGrafter"/>
</dbReference>
<dbReference type="GO" id="GO:0005759">
    <property type="term" value="C:mitochondrial matrix"/>
    <property type="evidence" value="ECO:0007669"/>
    <property type="project" value="TreeGrafter"/>
</dbReference>
<organism evidence="15 16">
    <name type="scientific">Temnothorax longispinosus</name>
    <dbReference type="NCBI Taxonomy" id="300112"/>
    <lineage>
        <taxon>Eukaryota</taxon>
        <taxon>Metazoa</taxon>
        <taxon>Ecdysozoa</taxon>
        <taxon>Arthropoda</taxon>
        <taxon>Hexapoda</taxon>
        <taxon>Insecta</taxon>
        <taxon>Pterygota</taxon>
        <taxon>Neoptera</taxon>
        <taxon>Endopterygota</taxon>
        <taxon>Hymenoptera</taxon>
        <taxon>Apocrita</taxon>
        <taxon>Aculeata</taxon>
        <taxon>Formicoidea</taxon>
        <taxon>Formicidae</taxon>
        <taxon>Myrmicinae</taxon>
        <taxon>Temnothorax</taxon>
    </lineage>
</organism>
<reference evidence="15 16" key="1">
    <citation type="journal article" date="2019" name="Philos. Trans. R. Soc. Lond., B, Biol. Sci.">
        <title>Ant behaviour and brain gene expression of defending hosts depend on the ecological success of the intruding social parasite.</title>
        <authorList>
            <person name="Kaur R."/>
            <person name="Stoldt M."/>
            <person name="Jongepier E."/>
            <person name="Feldmeyer B."/>
            <person name="Menzel F."/>
            <person name="Bornberg-Bauer E."/>
            <person name="Foitzik S."/>
        </authorList>
    </citation>
    <scope>NUCLEOTIDE SEQUENCE [LARGE SCALE GENOMIC DNA]</scope>
    <source>
        <tissue evidence="15">Whole body</tissue>
    </source>
</reference>
<dbReference type="SUPFAM" id="SSF53335">
    <property type="entry name" value="S-adenosyl-L-methionine-dependent methyltransferases"/>
    <property type="match status" value="1"/>
</dbReference>
<keyword evidence="5 15" id="KW-0808">Transferase</keyword>
<comment type="caution">
    <text evidence="15">The sequence shown here is derived from an EMBL/GenBank/DDBJ whole genome shotgun (WGS) entry which is preliminary data.</text>
</comment>
<evidence type="ECO:0000256" key="9">
    <source>
        <dbReference type="ARBA" id="ARBA00023015"/>
    </source>
</evidence>
<comment type="subcellular location">
    <subcellularLocation>
        <location evidence="1">Mitochondrion</location>
    </subcellularLocation>
</comment>
<evidence type="ECO:0000256" key="2">
    <source>
        <dbReference type="ARBA" id="ARBA00018369"/>
    </source>
</evidence>
<evidence type="ECO:0000256" key="3">
    <source>
        <dbReference type="ARBA" id="ARBA00022552"/>
    </source>
</evidence>
<evidence type="ECO:0000256" key="7">
    <source>
        <dbReference type="ARBA" id="ARBA00022884"/>
    </source>
</evidence>
<evidence type="ECO:0000256" key="5">
    <source>
        <dbReference type="ARBA" id="ARBA00022679"/>
    </source>
</evidence>
<keyword evidence="16" id="KW-1185">Reference proteome</keyword>
<dbReference type="Gene3D" id="3.40.50.150">
    <property type="entry name" value="Vaccinia Virus protein VP39"/>
    <property type="match status" value="1"/>
</dbReference>
<dbReference type="GO" id="GO:0003723">
    <property type="term" value="F:RNA binding"/>
    <property type="evidence" value="ECO:0007669"/>
    <property type="project" value="UniProtKB-KW"/>
</dbReference>
<keyword evidence="11" id="KW-0804">Transcription</keyword>
<dbReference type="InterPro" id="IPR029063">
    <property type="entry name" value="SAM-dependent_MTases_sf"/>
</dbReference>
<evidence type="ECO:0000256" key="4">
    <source>
        <dbReference type="ARBA" id="ARBA00022603"/>
    </source>
</evidence>
<accession>A0A4S2KUN3</accession>
<sequence length="459" mass="53601">MLHKNVLPVITSWLSRRNRHIVSAYCSTLTTDSSPAHQKEAINTAETKGLIEKIGLSKVKKKKKTIEKQLKYIQSILQDKETLDIINYIRKVNPDIIDIIQSMKCTLKKGDTNILHLIDKDTAAKYVSLIKNDLSRNMCYVAELNSGFGILTRELLKAGVPLIHMYEGNQKLHQVLETISAKYPGKLNLISSKHSNLFGITRAFYDDKITDGQYQDSFKAIESKNWEDETYMQVIGATDSKYLFTFIIHSLVFRNGFMFHGRPIFYIAILPSLWHRYNTCTSNSNYKLYTYTKVMFKLMFTCELLGTLNRKAFIPWPKKKRQSMYNVSWPKKKRQSMNNALSIKQDYEQIYVIKLEPKADLYSELSQKDWVTFSYFVKHHLQKRRTRVIPALEKWVPDCGIRLIAKDYTIYTQFGDLTPIQILELFKEFKSWPEYKESYFIGSMNNSLGAHNEMEFLNE</sequence>
<dbReference type="EMBL" id="QBLH01000962">
    <property type="protein sequence ID" value="TGZ53715.1"/>
    <property type="molecule type" value="Genomic_DNA"/>
</dbReference>
<keyword evidence="8" id="KW-0809">Transit peptide</keyword>
<dbReference type="PANTHER" id="PTHR11727">
    <property type="entry name" value="DIMETHYLADENOSINE TRANSFERASE"/>
    <property type="match status" value="1"/>
</dbReference>
<keyword evidence="7" id="KW-0694">RNA-binding</keyword>
<evidence type="ECO:0000313" key="16">
    <source>
        <dbReference type="Proteomes" id="UP000310200"/>
    </source>
</evidence>
<keyword evidence="10" id="KW-0496">Mitochondrion</keyword>
<name>A0A4S2KUN3_9HYME</name>
<evidence type="ECO:0000313" key="15">
    <source>
        <dbReference type="EMBL" id="TGZ53715.1"/>
    </source>
</evidence>
<keyword evidence="3" id="KW-0698">rRNA processing</keyword>
<evidence type="ECO:0000256" key="6">
    <source>
        <dbReference type="ARBA" id="ARBA00022691"/>
    </source>
</evidence>
<gene>
    <name evidence="15" type="ORF">DBV15_06452</name>
</gene>
<dbReference type="InterPro" id="IPR001737">
    <property type="entry name" value="KsgA/Erm"/>
</dbReference>
<dbReference type="STRING" id="300112.A0A4S2KUN3"/>
<evidence type="ECO:0000256" key="14">
    <source>
        <dbReference type="ARBA" id="ARBA00032796"/>
    </source>
</evidence>
<dbReference type="PANTHER" id="PTHR11727:SF13">
    <property type="entry name" value="DIMETHYLADENOSINE TRANSFERASE 2, MITOCHONDRIAL"/>
    <property type="match status" value="1"/>
</dbReference>
<evidence type="ECO:0000256" key="1">
    <source>
        <dbReference type="ARBA" id="ARBA00004173"/>
    </source>
</evidence>
<proteinExistence type="predicted"/>
<dbReference type="Proteomes" id="UP000310200">
    <property type="component" value="Unassembled WGS sequence"/>
</dbReference>
<keyword evidence="9" id="KW-0805">Transcription regulation</keyword>
<keyword evidence="6" id="KW-0949">S-adenosyl-L-methionine</keyword>
<evidence type="ECO:0000256" key="12">
    <source>
        <dbReference type="ARBA" id="ARBA00029708"/>
    </source>
</evidence>
<dbReference type="AlphaFoldDB" id="A0A4S2KUN3"/>
<evidence type="ECO:0000256" key="10">
    <source>
        <dbReference type="ARBA" id="ARBA00023128"/>
    </source>
</evidence>
<dbReference type="GO" id="GO:0006391">
    <property type="term" value="P:transcription initiation at mitochondrial promoter"/>
    <property type="evidence" value="ECO:0007669"/>
    <property type="project" value="TreeGrafter"/>
</dbReference>
<keyword evidence="4 15" id="KW-0489">Methyltransferase</keyword>